<dbReference type="RefSeq" id="WP_108603272.1">
    <property type="nucleotide sequence ID" value="NZ_CP026604.1"/>
</dbReference>
<evidence type="ECO:0000313" key="2">
    <source>
        <dbReference type="EMBL" id="AWB67225.1"/>
    </source>
</evidence>
<dbReference type="EMBL" id="CP026604">
    <property type="protein sequence ID" value="AWB67225.1"/>
    <property type="molecule type" value="Genomic_DNA"/>
</dbReference>
<dbReference type="Proteomes" id="UP000244441">
    <property type="component" value="Chromosome"/>
</dbReference>
<protein>
    <submittedName>
        <fullName evidence="2">DUF3545 domain-containing protein</fullName>
    </submittedName>
</protein>
<gene>
    <name evidence="2" type="ORF">C2869_12600</name>
</gene>
<dbReference type="InterPro" id="IPR021932">
    <property type="entry name" value="DUF3545"/>
</dbReference>
<keyword evidence="3" id="KW-1185">Reference proteome</keyword>
<sequence>MESNNTEMANIEKASRGRPAQKRKWREIEMLKDKHRLRRELKELDFLDEVDFDSIAI</sequence>
<dbReference type="OrthoDB" id="5918741at2"/>
<evidence type="ECO:0000313" key="3">
    <source>
        <dbReference type="Proteomes" id="UP000244441"/>
    </source>
</evidence>
<name>A0A2S0VSN4_9ALTE</name>
<feature type="region of interest" description="Disordered" evidence="1">
    <location>
        <begin position="1"/>
        <end position="22"/>
    </location>
</feature>
<dbReference type="Pfam" id="PF12065">
    <property type="entry name" value="DUF3545"/>
    <property type="match status" value="1"/>
</dbReference>
<evidence type="ECO:0000256" key="1">
    <source>
        <dbReference type="SAM" id="MobiDB-lite"/>
    </source>
</evidence>
<dbReference type="KEGG" id="cate:C2869_12600"/>
<proteinExistence type="predicted"/>
<dbReference type="AlphaFoldDB" id="A0A2S0VSN4"/>
<accession>A0A2S0VSN4</accession>
<reference evidence="2 3" key="1">
    <citation type="submission" date="2018-01" db="EMBL/GenBank/DDBJ databases">
        <title>Genome sequence of a Cantenovulum-like bacteria.</title>
        <authorList>
            <person name="Tan W.R."/>
            <person name="Lau N.-S."/>
            <person name="Go F."/>
            <person name="Amirul A.-A.A."/>
        </authorList>
    </citation>
    <scope>NUCLEOTIDE SEQUENCE [LARGE SCALE GENOMIC DNA]</scope>
    <source>
        <strain evidence="2 3">CCB-QB4</strain>
    </source>
</reference>
<organism evidence="2 3">
    <name type="scientific">Saccharobesus litoralis</name>
    <dbReference type="NCBI Taxonomy" id="2172099"/>
    <lineage>
        <taxon>Bacteria</taxon>
        <taxon>Pseudomonadati</taxon>
        <taxon>Pseudomonadota</taxon>
        <taxon>Gammaproteobacteria</taxon>
        <taxon>Alteromonadales</taxon>
        <taxon>Alteromonadaceae</taxon>
        <taxon>Saccharobesus</taxon>
    </lineage>
</organism>